<protein>
    <recommendedName>
        <fullName evidence="3">L-serine ammonia-lyase</fullName>
        <ecNumber evidence="3">4.3.1.17</ecNumber>
    </recommendedName>
</protein>
<evidence type="ECO:0000256" key="5">
    <source>
        <dbReference type="ARBA" id="ARBA00023239"/>
    </source>
</evidence>
<dbReference type="Gene3D" id="3.40.50.1100">
    <property type="match status" value="2"/>
</dbReference>
<dbReference type="EC" id="4.3.1.17" evidence="3"/>
<reference evidence="8" key="1">
    <citation type="submission" date="2022-07" db="EMBL/GenBank/DDBJ databases">
        <title>Phylogenomic reconstructions and comparative analyses of Kickxellomycotina fungi.</title>
        <authorList>
            <person name="Reynolds N.K."/>
            <person name="Stajich J.E."/>
            <person name="Barry K."/>
            <person name="Grigoriev I.V."/>
            <person name="Crous P."/>
            <person name="Smith M.E."/>
        </authorList>
    </citation>
    <scope>NUCLEOTIDE SEQUENCE</scope>
    <source>
        <strain evidence="8">RSA 567</strain>
    </source>
</reference>
<dbReference type="InterPro" id="IPR036052">
    <property type="entry name" value="TrpB-like_PALP_sf"/>
</dbReference>
<dbReference type="Proteomes" id="UP001151582">
    <property type="component" value="Unassembled WGS sequence"/>
</dbReference>
<dbReference type="Pfam" id="PF00291">
    <property type="entry name" value="PALP"/>
    <property type="match status" value="1"/>
</dbReference>
<comment type="similarity">
    <text evidence="2">Belongs to the serine/threonine dehydratase family.</text>
</comment>
<keyword evidence="5 8" id="KW-0456">Lyase</keyword>
<evidence type="ECO:0000256" key="1">
    <source>
        <dbReference type="ARBA" id="ARBA00001933"/>
    </source>
</evidence>
<dbReference type="PANTHER" id="PTHR48078">
    <property type="entry name" value="THREONINE DEHYDRATASE, MITOCHONDRIAL-RELATED"/>
    <property type="match status" value="1"/>
</dbReference>
<evidence type="ECO:0000256" key="4">
    <source>
        <dbReference type="ARBA" id="ARBA00022898"/>
    </source>
</evidence>
<dbReference type="OrthoDB" id="7773036at2759"/>
<dbReference type="PANTHER" id="PTHR48078:SF2">
    <property type="entry name" value="CATABOLIC L-SERINE_THREONINE DEHYDRATASE"/>
    <property type="match status" value="1"/>
</dbReference>
<proteinExistence type="inferred from homology"/>
<sequence>MAANHLQTADNLFHVPTPLLHSTSLSRQVGCNIWLKCENLQPSGSVKIRGMGLAVLRAVNNAMPAQLVTASTGNAAVALAYVSRQLNRPANVFVPQNTPAHIVTSAKNEGATVTVDGSDLEEAVHLAQTYAQQHPGCHFIHPFDDADVQQGYATLISEIKLQLGHQPPEGILLGVGGGGLLAGVLQGLDAHQWNQVPAIAVETHGSNAFQSSRVSGQVQTLDACKTLASGLRSKRVTLAAINQSTSHPVIPFSVSDPMAANACQLFAACGAVLSLIYSGVIRDVIPNLEPSSNIVVILAGGLDITVEQLNEFRCKYSNPPIIVKSGSEIYMRLASDADASKSGK</sequence>
<comment type="caution">
    <text evidence="8">The sequence shown here is derived from an EMBL/GenBank/DDBJ whole genome shotgun (WGS) entry which is preliminary data.</text>
</comment>
<dbReference type="AlphaFoldDB" id="A0A9W8E7V4"/>
<dbReference type="GO" id="GO:0006565">
    <property type="term" value="P:L-serine catabolic process"/>
    <property type="evidence" value="ECO:0007669"/>
    <property type="project" value="TreeGrafter"/>
</dbReference>
<keyword evidence="9" id="KW-1185">Reference proteome</keyword>
<evidence type="ECO:0000256" key="3">
    <source>
        <dbReference type="ARBA" id="ARBA00012093"/>
    </source>
</evidence>
<dbReference type="GO" id="GO:0003941">
    <property type="term" value="F:L-serine ammonia-lyase activity"/>
    <property type="evidence" value="ECO:0007669"/>
    <property type="project" value="UniProtKB-EC"/>
</dbReference>
<evidence type="ECO:0000313" key="8">
    <source>
        <dbReference type="EMBL" id="KAJ1976903.1"/>
    </source>
</evidence>
<keyword evidence="4" id="KW-0663">Pyridoxal phosphate</keyword>
<feature type="domain" description="Tryptophan synthase beta chain-like PALP" evidence="7">
    <location>
        <begin position="14"/>
        <end position="300"/>
    </location>
</feature>
<comment type="catalytic activity">
    <reaction evidence="6">
        <text>L-serine = pyruvate + NH4(+)</text>
        <dbReference type="Rhea" id="RHEA:19169"/>
        <dbReference type="ChEBI" id="CHEBI:15361"/>
        <dbReference type="ChEBI" id="CHEBI:28938"/>
        <dbReference type="ChEBI" id="CHEBI:33384"/>
        <dbReference type="EC" id="4.3.1.17"/>
    </reaction>
</comment>
<gene>
    <name evidence="8" type="primary">CHA1</name>
    <name evidence="8" type="ORF">H4R34_003804</name>
</gene>
<evidence type="ECO:0000259" key="7">
    <source>
        <dbReference type="Pfam" id="PF00291"/>
    </source>
</evidence>
<organism evidence="8 9">
    <name type="scientific">Dimargaris verticillata</name>
    <dbReference type="NCBI Taxonomy" id="2761393"/>
    <lineage>
        <taxon>Eukaryota</taxon>
        <taxon>Fungi</taxon>
        <taxon>Fungi incertae sedis</taxon>
        <taxon>Zoopagomycota</taxon>
        <taxon>Kickxellomycotina</taxon>
        <taxon>Dimargaritomycetes</taxon>
        <taxon>Dimargaritales</taxon>
        <taxon>Dimargaritaceae</taxon>
        <taxon>Dimargaris</taxon>
    </lineage>
</organism>
<dbReference type="SUPFAM" id="SSF53686">
    <property type="entry name" value="Tryptophan synthase beta subunit-like PLP-dependent enzymes"/>
    <property type="match status" value="1"/>
</dbReference>
<dbReference type="GO" id="GO:0004794">
    <property type="term" value="F:threonine deaminase activity"/>
    <property type="evidence" value="ECO:0007669"/>
    <property type="project" value="TreeGrafter"/>
</dbReference>
<dbReference type="InterPro" id="IPR001926">
    <property type="entry name" value="TrpB-like_PALP"/>
</dbReference>
<dbReference type="EMBL" id="JANBQB010000391">
    <property type="protein sequence ID" value="KAJ1976903.1"/>
    <property type="molecule type" value="Genomic_DNA"/>
</dbReference>
<dbReference type="InterPro" id="IPR050147">
    <property type="entry name" value="Ser/Thr_Dehydratase"/>
</dbReference>
<accession>A0A9W8E7V4</accession>
<dbReference type="GO" id="GO:0006567">
    <property type="term" value="P:L-threonine catabolic process"/>
    <property type="evidence" value="ECO:0007669"/>
    <property type="project" value="TreeGrafter"/>
</dbReference>
<name>A0A9W8E7V4_9FUNG</name>
<evidence type="ECO:0000256" key="2">
    <source>
        <dbReference type="ARBA" id="ARBA00010869"/>
    </source>
</evidence>
<evidence type="ECO:0000313" key="9">
    <source>
        <dbReference type="Proteomes" id="UP001151582"/>
    </source>
</evidence>
<dbReference type="GO" id="GO:0009097">
    <property type="term" value="P:isoleucine biosynthetic process"/>
    <property type="evidence" value="ECO:0007669"/>
    <property type="project" value="TreeGrafter"/>
</dbReference>
<comment type="cofactor">
    <cofactor evidence="1">
        <name>pyridoxal 5'-phosphate</name>
        <dbReference type="ChEBI" id="CHEBI:597326"/>
    </cofactor>
</comment>
<evidence type="ECO:0000256" key="6">
    <source>
        <dbReference type="ARBA" id="ARBA00049406"/>
    </source>
</evidence>